<accession>A0ABM8QNB7</accession>
<dbReference type="Proteomes" id="UP000675880">
    <property type="component" value="Unassembled WGS sequence"/>
</dbReference>
<evidence type="ECO:0000313" key="2">
    <source>
        <dbReference type="EMBL" id="CAE6706518.1"/>
    </source>
</evidence>
<name>A0ABM8QNB7_9BACT</name>
<feature type="chain" id="PRO_5047001580" description="Tetratricopeptide repeat protein" evidence="1">
    <location>
        <begin position="24"/>
        <end position="213"/>
    </location>
</feature>
<evidence type="ECO:0000313" key="3">
    <source>
        <dbReference type="Proteomes" id="UP000675880"/>
    </source>
</evidence>
<dbReference type="RefSeq" id="WP_213040804.1">
    <property type="nucleotide sequence ID" value="NZ_CAJNBJ010000001.1"/>
</dbReference>
<reference evidence="2 3" key="1">
    <citation type="submission" date="2021-02" db="EMBL/GenBank/DDBJ databases">
        <authorList>
            <person name="Han P."/>
        </authorList>
    </citation>
    <scope>NUCLEOTIDE SEQUENCE [LARGE SCALE GENOMIC DNA]</scope>
    <source>
        <strain evidence="2">Candidatus Nitrospira sp. ZN2</strain>
    </source>
</reference>
<dbReference type="PROSITE" id="PS51257">
    <property type="entry name" value="PROKAR_LIPOPROTEIN"/>
    <property type="match status" value="1"/>
</dbReference>
<keyword evidence="1" id="KW-0732">Signal</keyword>
<keyword evidence="3" id="KW-1185">Reference proteome</keyword>
<evidence type="ECO:0008006" key="4">
    <source>
        <dbReference type="Google" id="ProtNLM"/>
    </source>
</evidence>
<dbReference type="SUPFAM" id="SSF48452">
    <property type="entry name" value="TPR-like"/>
    <property type="match status" value="1"/>
</dbReference>
<gene>
    <name evidence="2" type="ORF">NSPZN2_11004</name>
</gene>
<feature type="signal peptide" evidence="1">
    <location>
        <begin position="1"/>
        <end position="23"/>
    </location>
</feature>
<proteinExistence type="predicted"/>
<organism evidence="2 3">
    <name type="scientific">Nitrospira defluvii</name>
    <dbReference type="NCBI Taxonomy" id="330214"/>
    <lineage>
        <taxon>Bacteria</taxon>
        <taxon>Pseudomonadati</taxon>
        <taxon>Nitrospirota</taxon>
        <taxon>Nitrospiria</taxon>
        <taxon>Nitrospirales</taxon>
        <taxon>Nitrospiraceae</taxon>
        <taxon>Nitrospira</taxon>
    </lineage>
</organism>
<dbReference type="InterPro" id="IPR011990">
    <property type="entry name" value="TPR-like_helical_dom_sf"/>
</dbReference>
<dbReference type="EMBL" id="CAJNBJ010000001">
    <property type="protein sequence ID" value="CAE6706518.1"/>
    <property type="molecule type" value="Genomic_DNA"/>
</dbReference>
<evidence type="ECO:0000256" key="1">
    <source>
        <dbReference type="SAM" id="SignalP"/>
    </source>
</evidence>
<sequence length="213" mass="22769">MKRSACAILLTVSLACSAEQASAGTPVHQLTANAMNECALGRLADTRAERIQHFASGQAFGEQAVAADDSSADAHFALFCNLGEQLRVDGESLTSLFGFRRMMRELNRTLELAPDHLDALSAKGTVLTRVPGFLGGDKEKGESLLRHVISREPAAVNARLSLAKSYCAGGRHEEALAIATKALDLAQSLHRVDFIPEAQQVISQLRSQSAKGN</sequence>
<dbReference type="Gene3D" id="1.25.40.10">
    <property type="entry name" value="Tetratricopeptide repeat domain"/>
    <property type="match status" value="1"/>
</dbReference>
<protein>
    <recommendedName>
        <fullName evidence="4">Tetratricopeptide repeat protein</fullName>
    </recommendedName>
</protein>
<comment type="caution">
    <text evidence="2">The sequence shown here is derived from an EMBL/GenBank/DDBJ whole genome shotgun (WGS) entry which is preliminary data.</text>
</comment>